<protein>
    <submittedName>
        <fullName evidence="2">Uncharacterized protein</fullName>
    </submittedName>
</protein>
<dbReference type="Proteomes" id="UP001295684">
    <property type="component" value="Unassembled WGS sequence"/>
</dbReference>
<comment type="caution">
    <text evidence="2">The sequence shown here is derived from an EMBL/GenBank/DDBJ whole genome shotgun (WGS) entry which is preliminary data.</text>
</comment>
<feature type="transmembrane region" description="Helical" evidence="1">
    <location>
        <begin position="12"/>
        <end position="33"/>
    </location>
</feature>
<evidence type="ECO:0000256" key="1">
    <source>
        <dbReference type="SAM" id="Phobius"/>
    </source>
</evidence>
<reference evidence="2" key="1">
    <citation type="submission" date="2023-07" db="EMBL/GenBank/DDBJ databases">
        <authorList>
            <consortium name="AG Swart"/>
            <person name="Singh M."/>
            <person name="Singh A."/>
            <person name="Seah K."/>
            <person name="Emmerich C."/>
        </authorList>
    </citation>
    <scope>NUCLEOTIDE SEQUENCE</scope>
    <source>
        <strain evidence="2">DP1</strain>
    </source>
</reference>
<proteinExistence type="predicted"/>
<evidence type="ECO:0000313" key="2">
    <source>
        <dbReference type="EMBL" id="CAI2383728.1"/>
    </source>
</evidence>
<keyword evidence="1" id="KW-0812">Transmembrane</keyword>
<name>A0AAD1Y1T6_EUPCR</name>
<keyword evidence="1" id="KW-1133">Transmembrane helix</keyword>
<sequence>MINISAPHHHLLYFLITLSLLSLYPFLQTLFIIRPLCNPTLTQIKHNFYRTTSPTRPITLSLPFTNLQNSHLKFPKITTLTPSKPLKYFCSSKFNYFFLNFLLQI</sequence>
<organism evidence="2 3">
    <name type="scientific">Euplotes crassus</name>
    <dbReference type="NCBI Taxonomy" id="5936"/>
    <lineage>
        <taxon>Eukaryota</taxon>
        <taxon>Sar</taxon>
        <taxon>Alveolata</taxon>
        <taxon>Ciliophora</taxon>
        <taxon>Intramacronucleata</taxon>
        <taxon>Spirotrichea</taxon>
        <taxon>Hypotrichia</taxon>
        <taxon>Euplotida</taxon>
        <taxon>Euplotidae</taxon>
        <taxon>Moneuplotes</taxon>
    </lineage>
</organism>
<gene>
    <name evidence="2" type="ORF">ECRASSUSDP1_LOCUS25238</name>
</gene>
<keyword evidence="1" id="KW-0472">Membrane</keyword>
<accession>A0AAD1Y1T6</accession>
<dbReference type="EMBL" id="CAMPGE010026027">
    <property type="protein sequence ID" value="CAI2383728.1"/>
    <property type="molecule type" value="Genomic_DNA"/>
</dbReference>
<evidence type="ECO:0000313" key="3">
    <source>
        <dbReference type="Proteomes" id="UP001295684"/>
    </source>
</evidence>
<dbReference type="AlphaFoldDB" id="A0AAD1Y1T6"/>
<keyword evidence="3" id="KW-1185">Reference proteome</keyword>